<evidence type="ECO:0000313" key="4">
    <source>
        <dbReference type="Proteomes" id="UP000008021"/>
    </source>
</evidence>
<dbReference type="Gramene" id="OMERI12G04230.1">
    <property type="protein sequence ID" value="OMERI12G04230.1"/>
    <property type="gene ID" value="OMERI12G04230"/>
</dbReference>
<dbReference type="Proteomes" id="UP000008021">
    <property type="component" value="Chromosome 12"/>
</dbReference>
<organism evidence="3">
    <name type="scientific">Oryza meridionalis</name>
    <dbReference type="NCBI Taxonomy" id="40149"/>
    <lineage>
        <taxon>Eukaryota</taxon>
        <taxon>Viridiplantae</taxon>
        <taxon>Streptophyta</taxon>
        <taxon>Embryophyta</taxon>
        <taxon>Tracheophyta</taxon>
        <taxon>Spermatophyta</taxon>
        <taxon>Magnoliopsida</taxon>
        <taxon>Liliopsida</taxon>
        <taxon>Poales</taxon>
        <taxon>Poaceae</taxon>
        <taxon>BOP clade</taxon>
        <taxon>Oryzoideae</taxon>
        <taxon>Oryzeae</taxon>
        <taxon>Oryzinae</taxon>
        <taxon>Oryza</taxon>
    </lineage>
</organism>
<reference evidence="3" key="1">
    <citation type="submission" date="2015-04" db="UniProtKB">
        <authorList>
            <consortium name="EnsemblPlants"/>
        </authorList>
    </citation>
    <scope>IDENTIFICATION</scope>
</reference>
<protein>
    <recommendedName>
        <fullName evidence="2">DUF6598 domain-containing protein</fullName>
    </recommendedName>
</protein>
<proteinExistence type="predicted"/>
<dbReference type="Pfam" id="PF20241">
    <property type="entry name" value="DUF6598"/>
    <property type="match status" value="1"/>
</dbReference>
<dbReference type="STRING" id="40149.A0A0E0FAK8"/>
<accession>A0A0E0FAK8</accession>
<dbReference type="eggNOG" id="ENOG502R1F9">
    <property type="taxonomic scope" value="Eukaryota"/>
</dbReference>
<dbReference type="InterPro" id="IPR046533">
    <property type="entry name" value="DUF6598"/>
</dbReference>
<dbReference type="PANTHER" id="PTHR33065:SF19">
    <property type="entry name" value="OS11G0130700 PROTEIN"/>
    <property type="match status" value="1"/>
</dbReference>
<dbReference type="HOGENOM" id="CLU_034147_0_1_1"/>
<evidence type="ECO:0000259" key="2">
    <source>
        <dbReference type="Pfam" id="PF20241"/>
    </source>
</evidence>
<feature type="region of interest" description="Disordered" evidence="1">
    <location>
        <begin position="1"/>
        <end position="30"/>
    </location>
</feature>
<dbReference type="AlphaFoldDB" id="A0A0E0FAK8"/>
<reference evidence="3" key="2">
    <citation type="submission" date="2018-05" db="EMBL/GenBank/DDBJ databases">
        <title>OmerRS3 (Oryza meridionalis Reference Sequence Version 3).</title>
        <authorList>
            <person name="Zhang J."/>
            <person name="Kudrna D."/>
            <person name="Lee S."/>
            <person name="Talag J."/>
            <person name="Welchert J."/>
            <person name="Wing R.A."/>
        </authorList>
    </citation>
    <scope>NUCLEOTIDE SEQUENCE [LARGE SCALE GENOMIC DNA]</scope>
    <source>
        <strain evidence="3">cv. OR44</strain>
    </source>
</reference>
<feature type="domain" description="DUF6598" evidence="2">
    <location>
        <begin position="153"/>
        <end position="384"/>
    </location>
</feature>
<evidence type="ECO:0000256" key="1">
    <source>
        <dbReference type="SAM" id="MobiDB-lite"/>
    </source>
</evidence>
<feature type="compositionally biased region" description="Polar residues" evidence="1">
    <location>
        <begin position="17"/>
        <end position="30"/>
    </location>
</feature>
<keyword evidence="4" id="KW-1185">Reference proteome</keyword>
<sequence>MQRYLGSESENKPGKQDCTTTGFQPSSNPMNEIWLGRIDGSTESNQIHLPIKDVTEGNYKATDVEVIGSNHTVDEDVLHPYVYIYSSHRNGTIYKNERYWDSVFLLMSLTVKRLNNSTNVIFSEAQVEPMRFSVTERCKPNPENCQYHSTCGMMQVFSLKLAKTTTNSSPIQLYGYIAARDVVDSMLNYVFNRSRDDPLVVQQGSIIEMTGPKRGIGMVADVIFEFDMRIKNGEKEEDDLQLIDGIIEIDDNMVTMIGTPRIFRLSGDCVSVDMSMAIFDNAVEATVEVAISELHYGFDLSISYVLSELEGNREFQLFSRTIGESCGLRRFMIAVNLDTLMHLKFKVHKEGSNVVEHCCSFESKLHGCASQEIKLEEASILVKVTWSPLIA</sequence>
<dbReference type="EnsemblPlants" id="OMERI12G04230.1">
    <property type="protein sequence ID" value="OMERI12G04230.1"/>
    <property type="gene ID" value="OMERI12G04230"/>
</dbReference>
<dbReference type="PANTHER" id="PTHR33065">
    <property type="entry name" value="OS07G0486400 PROTEIN"/>
    <property type="match status" value="1"/>
</dbReference>
<name>A0A0E0FAK8_9ORYZ</name>
<evidence type="ECO:0000313" key="3">
    <source>
        <dbReference type="EnsemblPlants" id="OMERI12G04230.1"/>
    </source>
</evidence>